<comment type="caution">
    <text evidence="2">The sequence shown here is derived from an EMBL/GenBank/DDBJ whole genome shotgun (WGS) entry which is preliminary data.</text>
</comment>
<protein>
    <submittedName>
        <fullName evidence="2">Uncharacterized protein</fullName>
    </submittedName>
</protein>
<dbReference type="EMBL" id="PYDT01000009">
    <property type="protein sequence ID" value="THU49985.1"/>
    <property type="molecule type" value="Genomic_DNA"/>
</dbReference>
<accession>A0A4S8IN95</accession>
<evidence type="ECO:0000313" key="3">
    <source>
        <dbReference type="Proteomes" id="UP000317650"/>
    </source>
</evidence>
<dbReference type="Proteomes" id="UP000317650">
    <property type="component" value="Chromosome 6"/>
</dbReference>
<proteinExistence type="predicted"/>
<name>A0A4S8IN95_MUSBA</name>
<dbReference type="AlphaFoldDB" id="A0A4S8IN95"/>
<reference evidence="2 3" key="1">
    <citation type="journal article" date="2019" name="Nat. Plants">
        <title>Genome sequencing of Musa balbisiana reveals subgenome evolution and function divergence in polyploid bananas.</title>
        <authorList>
            <person name="Yao X."/>
        </authorList>
    </citation>
    <scope>NUCLEOTIDE SEQUENCE [LARGE SCALE GENOMIC DNA]</scope>
    <source>
        <strain evidence="3">cv. DH-PKW</strain>
        <tissue evidence="2">Leaves</tissue>
    </source>
</reference>
<keyword evidence="3" id="KW-1185">Reference proteome</keyword>
<gene>
    <name evidence="2" type="ORF">C4D60_Mb06t15320</name>
</gene>
<feature type="region of interest" description="Disordered" evidence="1">
    <location>
        <begin position="212"/>
        <end position="232"/>
    </location>
</feature>
<sequence>MSSIRSHVLAKRSQQRAFSSGVIEEVPRHGFRANANDQRFGSTHPLLLFLHHRPCSSSPALLSLLFTTCSRHSPSPPQGGKHSLTASLTAVSSSSIAANGERRCLPSSTVEAFTVASLVTTASWPAADATAASSFLYHSSFRCPHLTRARRVAAVVSQPADHPSPLLPLASLFLWCDRNRAAAGPSAVAGAGCRATPLLRCRATVRRPPLPATVRRPSLASQPQVPLALHSQ</sequence>
<feature type="compositionally biased region" description="Polar residues" evidence="1">
    <location>
        <begin position="219"/>
        <end position="232"/>
    </location>
</feature>
<evidence type="ECO:0000256" key="1">
    <source>
        <dbReference type="SAM" id="MobiDB-lite"/>
    </source>
</evidence>
<organism evidence="2 3">
    <name type="scientific">Musa balbisiana</name>
    <name type="common">Banana</name>
    <dbReference type="NCBI Taxonomy" id="52838"/>
    <lineage>
        <taxon>Eukaryota</taxon>
        <taxon>Viridiplantae</taxon>
        <taxon>Streptophyta</taxon>
        <taxon>Embryophyta</taxon>
        <taxon>Tracheophyta</taxon>
        <taxon>Spermatophyta</taxon>
        <taxon>Magnoliopsida</taxon>
        <taxon>Liliopsida</taxon>
        <taxon>Zingiberales</taxon>
        <taxon>Musaceae</taxon>
        <taxon>Musa</taxon>
    </lineage>
</organism>
<evidence type="ECO:0000313" key="2">
    <source>
        <dbReference type="EMBL" id="THU49985.1"/>
    </source>
</evidence>